<proteinExistence type="predicted"/>
<dbReference type="OrthoDB" id="3788861at2"/>
<evidence type="ECO:0000256" key="1">
    <source>
        <dbReference type="SAM" id="MobiDB-lite"/>
    </source>
</evidence>
<name>W6JVE8_9MICO</name>
<dbReference type="RefSeq" id="WP_048698408.1">
    <property type="nucleotide sequence ID" value="NZ_HG764815.1"/>
</dbReference>
<accession>W6JVE8</accession>
<evidence type="ECO:0000313" key="3">
    <source>
        <dbReference type="Proteomes" id="UP000035763"/>
    </source>
</evidence>
<feature type="region of interest" description="Disordered" evidence="1">
    <location>
        <begin position="87"/>
        <end position="164"/>
    </location>
</feature>
<sequence length="164" mass="17542">MSINESLKKTIDDIDLDRRVEELNQLAQKAVADVKAQLGTLAGDNRGKVDEWVAKATESLDAKTDGKYHDKIQKFSVVVGQTVDKVAAQRPAGDASADRAGDDAATPTAFEPEYMPSDDPWSDATMRDATPADTLADVTVTDAEAAVDGADEPGADHTGWPQER</sequence>
<comment type="caution">
    <text evidence="2">The sequence shown here is derived from an EMBL/GenBank/DDBJ whole genome shotgun (WGS) entry which is preliminary data.</text>
</comment>
<dbReference type="InterPro" id="IPR028037">
    <property type="entry name" value="Antitoxin_Rv0909/MT0933"/>
</dbReference>
<dbReference type="STRING" id="1193182.BN11_2150004"/>
<dbReference type="EMBL" id="CAJA01000130">
    <property type="protein sequence ID" value="CCH72947.1"/>
    <property type="molecule type" value="Genomic_DNA"/>
</dbReference>
<protein>
    <submittedName>
        <fullName evidence="2">Uncharacterized protein</fullName>
    </submittedName>
</protein>
<keyword evidence="3" id="KW-1185">Reference proteome</keyword>
<organism evidence="2 3">
    <name type="scientific">Nostocoides australiense Ben110</name>
    <dbReference type="NCBI Taxonomy" id="1193182"/>
    <lineage>
        <taxon>Bacteria</taxon>
        <taxon>Bacillati</taxon>
        <taxon>Actinomycetota</taxon>
        <taxon>Actinomycetes</taxon>
        <taxon>Micrococcales</taxon>
        <taxon>Intrasporangiaceae</taxon>
        <taxon>Nostocoides</taxon>
    </lineage>
</organism>
<dbReference type="AlphaFoldDB" id="W6JVE8"/>
<evidence type="ECO:0000313" key="2">
    <source>
        <dbReference type="EMBL" id="CCH72947.1"/>
    </source>
</evidence>
<dbReference type="Pfam" id="PF14013">
    <property type="entry name" value="MT0933_antitox"/>
    <property type="match status" value="1"/>
</dbReference>
<gene>
    <name evidence="2" type="ORF">BN11_2150004</name>
</gene>
<dbReference type="Proteomes" id="UP000035763">
    <property type="component" value="Unassembled WGS sequence"/>
</dbReference>
<reference evidence="2 3" key="1">
    <citation type="journal article" date="2013" name="ISME J.">
        <title>A metabolic model for members of the genus Tetrasphaera involved in enhanced biological phosphorus removal.</title>
        <authorList>
            <person name="Kristiansen R."/>
            <person name="Nguyen H.T.T."/>
            <person name="Saunders A.M."/>
            <person name="Nielsen J.L."/>
            <person name="Wimmer R."/>
            <person name="Le V.Q."/>
            <person name="McIlroy S.J."/>
            <person name="Petrovski S."/>
            <person name="Seviour R.J."/>
            <person name="Calteau A."/>
            <person name="Nielsen K.L."/>
            <person name="Nielsen P.H."/>
        </authorList>
    </citation>
    <scope>NUCLEOTIDE SEQUENCE [LARGE SCALE GENOMIC DNA]</scope>
    <source>
        <strain evidence="2 3">Ben110</strain>
    </source>
</reference>
<feature type="compositionally biased region" description="Low complexity" evidence="1">
    <location>
        <begin position="128"/>
        <end position="148"/>
    </location>
</feature>